<dbReference type="GO" id="GO:0000287">
    <property type="term" value="F:magnesium ion binding"/>
    <property type="evidence" value="ECO:0007669"/>
    <property type="project" value="UniProtKB-UniRule"/>
</dbReference>
<feature type="domain" description="dUTPase-like" evidence="8">
    <location>
        <begin position="12"/>
        <end position="142"/>
    </location>
</feature>
<evidence type="ECO:0000256" key="3">
    <source>
        <dbReference type="ARBA" id="ARBA00022801"/>
    </source>
</evidence>
<evidence type="ECO:0000313" key="9">
    <source>
        <dbReference type="EMBL" id="MDG4945309.1"/>
    </source>
</evidence>
<comment type="catalytic activity">
    <reaction evidence="6 7">
        <text>dUTP + H2O = dUMP + diphosphate + H(+)</text>
        <dbReference type="Rhea" id="RHEA:10248"/>
        <dbReference type="ChEBI" id="CHEBI:15377"/>
        <dbReference type="ChEBI" id="CHEBI:15378"/>
        <dbReference type="ChEBI" id="CHEBI:33019"/>
        <dbReference type="ChEBI" id="CHEBI:61555"/>
        <dbReference type="ChEBI" id="CHEBI:246422"/>
        <dbReference type="EC" id="3.6.1.23"/>
    </reaction>
</comment>
<dbReference type="EMBL" id="JANCMU010000001">
    <property type="protein sequence ID" value="MDG4945309.1"/>
    <property type="molecule type" value="Genomic_DNA"/>
</dbReference>
<dbReference type="Gene3D" id="2.70.40.10">
    <property type="match status" value="1"/>
</dbReference>
<evidence type="ECO:0000256" key="1">
    <source>
        <dbReference type="ARBA" id="ARBA00006581"/>
    </source>
</evidence>
<evidence type="ECO:0000313" key="10">
    <source>
        <dbReference type="Proteomes" id="UP001152599"/>
    </source>
</evidence>
<dbReference type="Pfam" id="PF00692">
    <property type="entry name" value="dUTPase"/>
    <property type="match status" value="1"/>
</dbReference>
<dbReference type="InterPro" id="IPR033704">
    <property type="entry name" value="dUTPase_trimeric"/>
</dbReference>
<feature type="binding site" evidence="7">
    <location>
        <begin position="63"/>
        <end position="65"/>
    </location>
    <ligand>
        <name>substrate</name>
    </ligand>
</feature>
<dbReference type="SUPFAM" id="SSF51283">
    <property type="entry name" value="dUTPase-like"/>
    <property type="match status" value="1"/>
</dbReference>
<dbReference type="PANTHER" id="PTHR11241">
    <property type="entry name" value="DEOXYURIDINE 5'-TRIPHOSPHATE NUCLEOTIDOHYDROLASE"/>
    <property type="match status" value="1"/>
</dbReference>
<feature type="binding site" evidence="7">
    <location>
        <begin position="80"/>
        <end position="82"/>
    </location>
    <ligand>
        <name>substrate</name>
    </ligand>
</feature>
<dbReference type="PANTHER" id="PTHR11241:SF0">
    <property type="entry name" value="DEOXYURIDINE 5'-TRIPHOSPHATE NUCLEOTIDOHYDROLASE"/>
    <property type="match status" value="1"/>
</dbReference>
<keyword evidence="10" id="KW-1185">Reference proteome</keyword>
<evidence type="ECO:0000256" key="2">
    <source>
        <dbReference type="ARBA" id="ARBA00022723"/>
    </source>
</evidence>
<dbReference type="FunFam" id="2.70.40.10:FF:000002">
    <property type="entry name" value="dUTP diphosphatase"/>
    <property type="match status" value="1"/>
</dbReference>
<dbReference type="GO" id="GO:0006226">
    <property type="term" value="P:dUMP biosynthetic process"/>
    <property type="evidence" value="ECO:0007669"/>
    <property type="project" value="UniProtKB-UniRule"/>
</dbReference>
<comment type="caution">
    <text evidence="9">The sequence shown here is derived from an EMBL/GenBank/DDBJ whole genome shotgun (WGS) entry which is preliminary data.</text>
</comment>
<comment type="similarity">
    <text evidence="1 7">Belongs to the dUTPase family.</text>
</comment>
<dbReference type="GO" id="GO:0004170">
    <property type="term" value="F:dUTP diphosphatase activity"/>
    <property type="evidence" value="ECO:0007669"/>
    <property type="project" value="UniProtKB-UniRule"/>
</dbReference>
<dbReference type="NCBIfam" id="NF001862">
    <property type="entry name" value="PRK00601.1"/>
    <property type="match status" value="1"/>
</dbReference>
<dbReference type="Proteomes" id="UP001152599">
    <property type="component" value="Unassembled WGS sequence"/>
</dbReference>
<evidence type="ECO:0000256" key="7">
    <source>
        <dbReference type="HAMAP-Rule" id="MF_00116"/>
    </source>
</evidence>
<dbReference type="InterPro" id="IPR029054">
    <property type="entry name" value="dUTPase-like"/>
</dbReference>
<accession>A0A9X4N2A5</accession>
<organism evidence="9 10">
    <name type="scientific">Profundicola chukchiensis</name>
    <dbReference type="NCBI Taxonomy" id="2961959"/>
    <lineage>
        <taxon>Bacteria</taxon>
        <taxon>Pseudomonadati</taxon>
        <taxon>Bacteroidota</taxon>
        <taxon>Flavobacteriia</taxon>
        <taxon>Flavobacteriales</taxon>
        <taxon>Weeksellaceae</taxon>
        <taxon>Profundicola</taxon>
    </lineage>
</organism>
<comment type="function">
    <text evidence="7">This enzyme is involved in nucleotide metabolism: it produces dUMP, the immediate precursor of thymidine nucleotides and it decreases the intracellular concentration of dUTP so that uracil cannot be incorporated into DNA.</text>
</comment>
<dbReference type="AlphaFoldDB" id="A0A9X4N2A5"/>
<comment type="pathway">
    <text evidence="7">Pyrimidine metabolism; dUMP biosynthesis; dUMP from dCTP (dUTP route): step 2/2.</text>
</comment>
<keyword evidence="4 7" id="KW-0460">Magnesium</keyword>
<protein>
    <recommendedName>
        <fullName evidence="7">Deoxyuridine 5'-triphosphate nucleotidohydrolase</fullName>
        <shortName evidence="7">dUTPase</shortName>
        <ecNumber evidence="7">3.6.1.23</ecNumber>
    </recommendedName>
    <alternativeName>
        <fullName evidence="7">dUTP pyrophosphatase</fullName>
    </alternativeName>
</protein>
<dbReference type="GO" id="GO:0046081">
    <property type="term" value="P:dUTP catabolic process"/>
    <property type="evidence" value="ECO:0007669"/>
    <property type="project" value="InterPro"/>
</dbReference>
<evidence type="ECO:0000256" key="4">
    <source>
        <dbReference type="ARBA" id="ARBA00022842"/>
    </source>
</evidence>
<evidence type="ECO:0000256" key="6">
    <source>
        <dbReference type="ARBA" id="ARBA00047686"/>
    </source>
</evidence>
<dbReference type="InterPro" id="IPR008181">
    <property type="entry name" value="dUTPase"/>
</dbReference>
<evidence type="ECO:0000259" key="8">
    <source>
        <dbReference type="Pfam" id="PF00692"/>
    </source>
</evidence>
<gene>
    <name evidence="7 9" type="primary">dut</name>
    <name evidence="9" type="ORF">NMK71_02690</name>
</gene>
<evidence type="ECO:0000256" key="5">
    <source>
        <dbReference type="ARBA" id="ARBA00023080"/>
    </source>
</evidence>
<keyword evidence="3 7" id="KW-0378">Hydrolase</keyword>
<dbReference type="EC" id="3.6.1.23" evidence="7"/>
<dbReference type="HAMAP" id="MF_00116">
    <property type="entry name" value="dUTPase_bact"/>
    <property type="match status" value="1"/>
</dbReference>
<dbReference type="NCBIfam" id="TIGR00576">
    <property type="entry name" value="dut"/>
    <property type="match status" value="1"/>
</dbReference>
<reference evidence="9" key="1">
    <citation type="submission" date="2022-07" db="EMBL/GenBank/DDBJ databases">
        <title>Description and genome-wide analysis of Profundicola chukchiensis gen. nov., sp. nov., marine bacteria isolated from bottom sediments of the Chukchi Sea.</title>
        <authorList>
            <person name="Romanenko L."/>
            <person name="Otstavnykh N."/>
            <person name="Kurilenko V."/>
            <person name="Eremeev V."/>
            <person name="Velansky P."/>
            <person name="Mikhailov V."/>
            <person name="Isaeva M."/>
        </authorList>
    </citation>
    <scope>NUCLEOTIDE SEQUENCE</scope>
    <source>
        <strain evidence="9">KMM 9713</strain>
    </source>
</reference>
<name>A0A9X4N2A5_9FLAO</name>
<keyword evidence="5 7" id="KW-0546">Nucleotide metabolism</keyword>
<comment type="caution">
    <text evidence="7">Lacks conserved residue(s) required for the propagation of feature annotation.</text>
</comment>
<dbReference type="RefSeq" id="WP_304419968.1">
    <property type="nucleotide sequence ID" value="NZ_JANCMU010000001.1"/>
</dbReference>
<dbReference type="CDD" id="cd07557">
    <property type="entry name" value="trimeric_dUTPase"/>
    <property type="match status" value="1"/>
</dbReference>
<dbReference type="InterPro" id="IPR036157">
    <property type="entry name" value="dUTPase-like_sf"/>
</dbReference>
<feature type="binding site" evidence="7">
    <location>
        <position position="76"/>
    </location>
    <ligand>
        <name>substrate</name>
    </ligand>
</feature>
<sequence length="145" mass="15692">MKIKIINKSEHALPEYKTADAAGMDLVANIEETIVLNSLERTLVPTGLYLEIPKGYEAQVRPRSGLALKKGVTCLNAPGTIDADYRGEVGVILANLSNEPFEIKNGDRIAQLVIAKHETVEWELVSKLSDSERGAGGFGSTGRNN</sequence>
<keyword evidence="2 7" id="KW-0479">Metal-binding</keyword>
<comment type="cofactor">
    <cofactor evidence="7">
        <name>Mg(2+)</name>
        <dbReference type="ChEBI" id="CHEBI:18420"/>
    </cofactor>
</comment>
<proteinExistence type="inferred from homology"/>